<organism evidence="6 7">
    <name type="scientific">Futiania mangrovi</name>
    <dbReference type="NCBI Taxonomy" id="2959716"/>
    <lineage>
        <taxon>Bacteria</taxon>
        <taxon>Pseudomonadati</taxon>
        <taxon>Pseudomonadota</taxon>
        <taxon>Alphaproteobacteria</taxon>
        <taxon>Futianiales</taxon>
        <taxon>Futianiaceae</taxon>
        <taxon>Futiania</taxon>
    </lineage>
</organism>
<dbReference type="SMART" id="SM00345">
    <property type="entry name" value="HTH_GNTR"/>
    <property type="match status" value="1"/>
</dbReference>
<keyword evidence="2" id="KW-0238">DNA-binding</keyword>
<dbReference type="InterPro" id="IPR011711">
    <property type="entry name" value="GntR_C"/>
</dbReference>
<dbReference type="PANTHER" id="PTHR43537">
    <property type="entry name" value="TRANSCRIPTIONAL REGULATOR, GNTR FAMILY"/>
    <property type="match status" value="1"/>
</dbReference>
<keyword evidence="7" id="KW-1185">Reference proteome</keyword>
<dbReference type="EMBL" id="JAMZFT010000001">
    <property type="protein sequence ID" value="MCP1335125.1"/>
    <property type="molecule type" value="Genomic_DNA"/>
</dbReference>
<dbReference type="SUPFAM" id="SSF48008">
    <property type="entry name" value="GntR ligand-binding domain-like"/>
    <property type="match status" value="1"/>
</dbReference>
<feature type="region of interest" description="Disordered" evidence="4">
    <location>
        <begin position="48"/>
        <end position="68"/>
    </location>
</feature>
<dbReference type="Gene3D" id="1.20.120.530">
    <property type="entry name" value="GntR ligand-binding domain-like"/>
    <property type="match status" value="1"/>
</dbReference>
<reference evidence="6" key="1">
    <citation type="submission" date="2022-06" db="EMBL/GenBank/DDBJ databases">
        <title>Isolation and Genomics of Futiania mangrovii gen. nov., sp. nov., a Rare and Metabolically-versatile member in the Class Alphaproteobacteria.</title>
        <authorList>
            <person name="Liu L."/>
            <person name="Huang W.-C."/>
            <person name="Pan J."/>
            <person name="Li J."/>
            <person name="Huang Y."/>
            <person name="Du H."/>
            <person name="Liu Y."/>
            <person name="Li M."/>
        </authorList>
    </citation>
    <scope>NUCLEOTIDE SEQUENCE</scope>
    <source>
        <strain evidence="6">FT118</strain>
    </source>
</reference>
<evidence type="ECO:0000256" key="1">
    <source>
        <dbReference type="ARBA" id="ARBA00023015"/>
    </source>
</evidence>
<dbReference type="GO" id="GO:0003677">
    <property type="term" value="F:DNA binding"/>
    <property type="evidence" value="ECO:0007669"/>
    <property type="project" value="UniProtKB-KW"/>
</dbReference>
<keyword evidence="3" id="KW-0804">Transcription</keyword>
<evidence type="ECO:0000256" key="4">
    <source>
        <dbReference type="SAM" id="MobiDB-lite"/>
    </source>
</evidence>
<gene>
    <name evidence="6" type="ORF">NJQ99_01740</name>
</gene>
<dbReference type="Pfam" id="PF00392">
    <property type="entry name" value="GntR"/>
    <property type="match status" value="1"/>
</dbReference>
<keyword evidence="1" id="KW-0805">Transcription regulation</keyword>
<dbReference type="InterPro" id="IPR000524">
    <property type="entry name" value="Tscrpt_reg_HTH_GntR"/>
</dbReference>
<dbReference type="PANTHER" id="PTHR43537:SF5">
    <property type="entry name" value="UXU OPERON TRANSCRIPTIONAL REGULATOR"/>
    <property type="match status" value="1"/>
</dbReference>
<name>A0A9J6P8Y1_9PROT</name>
<protein>
    <submittedName>
        <fullName evidence="6">GntR family transcriptional regulator</fullName>
    </submittedName>
</protein>
<dbReference type="SMART" id="SM00895">
    <property type="entry name" value="FCD"/>
    <property type="match status" value="1"/>
</dbReference>
<evidence type="ECO:0000259" key="5">
    <source>
        <dbReference type="PROSITE" id="PS50949"/>
    </source>
</evidence>
<proteinExistence type="predicted"/>
<feature type="domain" description="HTH gntR-type" evidence="5">
    <location>
        <begin position="89"/>
        <end position="156"/>
    </location>
</feature>
<sequence>MRNMPSDLARVNLTDVHCQQLISDGSSFNRVKLLGPWSCAQPNMRAPACHNAQRTRQSVSPEDGNKGFGNGRTASYETEELGFQPVQARSLTEEVARQLHEAIVVGRLKLGQRISESVLSREMGISRGPIREAERQLAQQGLLVFSPRRGFFVRDLTADQINDVFRVRIVLERFAVEEAARTASDADLARLADWRAMMCRRQQSLSPAEFVEHDLALHRLIVDLAGSDTLRPLFENVINQVRLGLSLINLRFGRADRIAQGHDDIVSALLARDGVRAAAAMEAHLVRSRDLLLERLAADAKAQDRLPPARKDQET</sequence>
<evidence type="ECO:0000313" key="6">
    <source>
        <dbReference type="EMBL" id="MCP1335125.1"/>
    </source>
</evidence>
<dbReference type="Gene3D" id="1.10.10.10">
    <property type="entry name" value="Winged helix-like DNA-binding domain superfamily/Winged helix DNA-binding domain"/>
    <property type="match status" value="1"/>
</dbReference>
<dbReference type="InterPro" id="IPR036388">
    <property type="entry name" value="WH-like_DNA-bd_sf"/>
</dbReference>
<dbReference type="GO" id="GO:0003700">
    <property type="term" value="F:DNA-binding transcription factor activity"/>
    <property type="evidence" value="ECO:0007669"/>
    <property type="project" value="InterPro"/>
</dbReference>
<dbReference type="PROSITE" id="PS50949">
    <property type="entry name" value="HTH_GNTR"/>
    <property type="match status" value="1"/>
</dbReference>
<dbReference type="SUPFAM" id="SSF46785">
    <property type="entry name" value="Winged helix' DNA-binding domain"/>
    <property type="match status" value="1"/>
</dbReference>
<dbReference type="InterPro" id="IPR036390">
    <property type="entry name" value="WH_DNA-bd_sf"/>
</dbReference>
<dbReference type="Pfam" id="PF07729">
    <property type="entry name" value="FCD"/>
    <property type="match status" value="1"/>
</dbReference>
<evidence type="ECO:0000256" key="2">
    <source>
        <dbReference type="ARBA" id="ARBA00023125"/>
    </source>
</evidence>
<dbReference type="Proteomes" id="UP001055804">
    <property type="component" value="Unassembled WGS sequence"/>
</dbReference>
<accession>A0A9J6P8Y1</accession>
<dbReference type="RefSeq" id="WP_269331080.1">
    <property type="nucleotide sequence ID" value="NZ_JAMZFT010000001.1"/>
</dbReference>
<dbReference type="AlphaFoldDB" id="A0A9J6P8Y1"/>
<comment type="caution">
    <text evidence="6">The sequence shown here is derived from an EMBL/GenBank/DDBJ whole genome shotgun (WGS) entry which is preliminary data.</text>
</comment>
<dbReference type="CDD" id="cd07377">
    <property type="entry name" value="WHTH_GntR"/>
    <property type="match status" value="1"/>
</dbReference>
<evidence type="ECO:0000256" key="3">
    <source>
        <dbReference type="ARBA" id="ARBA00023163"/>
    </source>
</evidence>
<dbReference type="InterPro" id="IPR008920">
    <property type="entry name" value="TF_FadR/GntR_C"/>
</dbReference>
<evidence type="ECO:0000313" key="7">
    <source>
        <dbReference type="Proteomes" id="UP001055804"/>
    </source>
</evidence>